<reference evidence="1 2" key="1">
    <citation type="submission" date="2009-02" db="EMBL/GenBank/DDBJ databases">
        <title>Draft genome sequence of Clostridium asparagiforme (DSM 15981).</title>
        <authorList>
            <person name="Sudarsanam P."/>
            <person name="Ley R."/>
            <person name="Guruge J."/>
            <person name="Turnbaugh P.J."/>
            <person name="Mahowald M."/>
            <person name="Liep D."/>
            <person name="Gordon J."/>
        </authorList>
    </citation>
    <scope>NUCLEOTIDE SEQUENCE [LARGE SCALE GENOMIC DNA]</scope>
    <source>
        <strain evidence="1 2">DSM 15981</strain>
    </source>
</reference>
<sequence length="49" mass="5505">MDRWRSLRAIVECNGLRAIAWGISRESAGGPFVQHFAISTARFCAFTFT</sequence>
<gene>
    <name evidence="1" type="ORF">CLOSTASPAR_00582</name>
</gene>
<dbReference type="AlphaFoldDB" id="C0CUD3"/>
<dbReference type="Proteomes" id="UP000004756">
    <property type="component" value="Unassembled WGS sequence"/>
</dbReference>
<comment type="caution">
    <text evidence="1">The sequence shown here is derived from an EMBL/GenBank/DDBJ whole genome shotgun (WGS) entry which is preliminary data.</text>
</comment>
<organism evidence="1 2">
    <name type="scientific">[Clostridium] asparagiforme DSM 15981</name>
    <dbReference type="NCBI Taxonomy" id="518636"/>
    <lineage>
        <taxon>Bacteria</taxon>
        <taxon>Bacillati</taxon>
        <taxon>Bacillota</taxon>
        <taxon>Clostridia</taxon>
        <taxon>Lachnospirales</taxon>
        <taxon>Lachnospiraceae</taxon>
        <taxon>Enterocloster</taxon>
    </lineage>
</organism>
<name>C0CUD3_9FIRM</name>
<protein>
    <submittedName>
        <fullName evidence="1">Uncharacterized protein</fullName>
    </submittedName>
</protein>
<proteinExistence type="predicted"/>
<evidence type="ECO:0000313" key="1">
    <source>
        <dbReference type="EMBL" id="EEG57306.1"/>
    </source>
</evidence>
<dbReference type="HOGENOM" id="CLU_3133924_0_0_9"/>
<keyword evidence="2" id="KW-1185">Reference proteome</keyword>
<evidence type="ECO:0000313" key="2">
    <source>
        <dbReference type="Proteomes" id="UP000004756"/>
    </source>
</evidence>
<dbReference type="EMBL" id="ACCJ01000027">
    <property type="protein sequence ID" value="EEG57306.1"/>
    <property type="molecule type" value="Genomic_DNA"/>
</dbReference>
<accession>C0CUD3</accession>